<dbReference type="EMBL" id="SRRZ01000131">
    <property type="protein sequence ID" value="NQE37473.1"/>
    <property type="molecule type" value="Genomic_DNA"/>
</dbReference>
<accession>A0ABX2D5M7</accession>
<feature type="compositionally biased region" description="Polar residues" evidence="1">
    <location>
        <begin position="66"/>
        <end position="93"/>
    </location>
</feature>
<gene>
    <name evidence="4" type="ORF">E5S67_05244</name>
</gene>
<dbReference type="Pfam" id="PF08239">
    <property type="entry name" value="SH3_3"/>
    <property type="match status" value="1"/>
</dbReference>
<evidence type="ECO:0000313" key="5">
    <source>
        <dbReference type="Proteomes" id="UP000702425"/>
    </source>
</evidence>
<dbReference type="Gene3D" id="2.60.120.380">
    <property type="match status" value="1"/>
</dbReference>
<proteinExistence type="predicted"/>
<organism evidence="4 5">
    <name type="scientific">Microcoleus asticus IPMA8</name>
    <dbReference type="NCBI Taxonomy" id="2563858"/>
    <lineage>
        <taxon>Bacteria</taxon>
        <taxon>Bacillati</taxon>
        <taxon>Cyanobacteriota</taxon>
        <taxon>Cyanophyceae</taxon>
        <taxon>Oscillatoriophycideae</taxon>
        <taxon>Oscillatoriales</taxon>
        <taxon>Microcoleaceae</taxon>
        <taxon>Microcoleus</taxon>
        <taxon>Microcoleus asticus</taxon>
    </lineage>
</organism>
<keyword evidence="2" id="KW-0732">Signal</keyword>
<evidence type="ECO:0000256" key="1">
    <source>
        <dbReference type="SAM" id="MobiDB-lite"/>
    </source>
</evidence>
<evidence type="ECO:0000313" key="4">
    <source>
        <dbReference type="EMBL" id="NQE37473.1"/>
    </source>
</evidence>
<dbReference type="Proteomes" id="UP000702425">
    <property type="component" value="Unassembled WGS sequence"/>
</dbReference>
<name>A0ABX2D5M7_9CYAN</name>
<keyword evidence="5" id="KW-1185">Reference proteome</keyword>
<feature type="signal peptide" evidence="2">
    <location>
        <begin position="1"/>
        <end position="24"/>
    </location>
</feature>
<dbReference type="Gene3D" id="2.30.30.40">
    <property type="entry name" value="SH3 Domains"/>
    <property type="match status" value="1"/>
</dbReference>
<feature type="domain" description="SH3b" evidence="3">
    <location>
        <begin position="113"/>
        <end position="176"/>
    </location>
</feature>
<feature type="compositionally biased region" description="Polar residues" evidence="1">
    <location>
        <begin position="43"/>
        <end position="59"/>
    </location>
</feature>
<protein>
    <recommendedName>
        <fullName evidence="3">SH3b domain-containing protein</fullName>
    </recommendedName>
</protein>
<feature type="region of interest" description="Disordered" evidence="1">
    <location>
        <begin position="31"/>
        <end position="106"/>
    </location>
</feature>
<evidence type="ECO:0000259" key="3">
    <source>
        <dbReference type="SMART" id="SM00287"/>
    </source>
</evidence>
<reference evidence="4 5" key="1">
    <citation type="journal article" date="2020" name="Sci. Rep.">
        <title>A novel cyanobacterial geosmin producer, revising GeoA distribution and dispersion patterns in Bacteria.</title>
        <authorList>
            <person name="Churro C."/>
            <person name="Semedo-Aguiar A.P."/>
            <person name="Silva A.D."/>
            <person name="Pereira-Leal J.B."/>
            <person name="Leite R.B."/>
        </authorList>
    </citation>
    <scope>NUCLEOTIDE SEQUENCE [LARGE SCALE GENOMIC DNA]</scope>
    <source>
        <strain evidence="4 5">IPMA8</strain>
    </source>
</reference>
<comment type="caution">
    <text evidence="4">The sequence shown here is derived from an EMBL/GenBank/DDBJ whole genome shotgun (WGS) entry which is preliminary data.</text>
</comment>
<dbReference type="InterPro" id="IPR003646">
    <property type="entry name" value="SH3-like_bac-type"/>
</dbReference>
<dbReference type="RefSeq" id="WP_172191533.1">
    <property type="nucleotide sequence ID" value="NZ_CAWPPK010000037.1"/>
</dbReference>
<feature type="chain" id="PRO_5045067627" description="SH3b domain-containing protein" evidence="2">
    <location>
        <begin position="25"/>
        <end position="278"/>
    </location>
</feature>
<evidence type="ECO:0000256" key="2">
    <source>
        <dbReference type="SAM" id="SignalP"/>
    </source>
</evidence>
<sequence>MSFTKAQIITVSLAGLATAVGVAAATIQSGAMKESNPPLAESPASTRNQIAGETNNPESRQPEPLQAQTQAAESPPSQSQPAKTPALQSSQAGVSPRKVEPVVVTPPNSGCKITMAVVSDPNPPLNVRSNPQVRGSNIVGKLKNNTFVSVAEEQNGWLRITDPPGWIAKNRTKSSCSNVNQQINFLPGGDEAIVKGRIIGGGSHSYRIRARKGQTMTVRTRKEVFPQIITPGGKLLAGDPYQGNETEWTGKIPVTGNYTLQLDSNFRGYEYEFSVKLR</sequence>
<dbReference type="SMART" id="SM00287">
    <property type="entry name" value="SH3b"/>
    <property type="match status" value="1"/>
</dbReference>